<feature type="transmembrane region" description="Helical" evidence="1">
    <location>
        <begin position="170"/>
        <end position="192"/>
    </location>
</feature>
<keyword evidence="3" id="KW-1185">Reference proteome</keyword>
<feature type="transmembrane region" description="Helical" evidence="1">
    <location>
        <begin position="78"/>
        <end position="94"/>
    </location>
</feature>
<reference evidence="2 3" key="1">
    <citation type="submission" date="2022-12" db="EMBL/GenBank/DDBJ databases">
        <title>Draft genome sequence of Paenibacillus sp. dW9.</title>
        <authorList>
            <person name="Choi E.-W."/>
            <person name="Kim D.-U."/>
        </authorList>
    </citation>
    <scope>NUCLEOTIDE SEQUENCE [LARGE SCALE GENOMIC DNA]</scope>
    <source>
        <strain evidence="3">dW9</strain>
    </source>
</reference>
<accession>A0ABT4Q814</accession>
<evidence type="ECO:0000313" key="3">
    <source>
        <dbReference type="Proteomes" id="UP001527882"/>
    </source>
</evidence>
<keyword evidence="1" id="KW-1133">Transmembrane helix</keyword>
<feature type="transmembrane region" description="Helical" evidence="1">
    <location>
        <begin position="248"/>
        <end position="266"/>
    </location>
</feature>
<feature type="transmembrane region" description="Helical" evidence="1">
    <location>
        <begin position="198"/>
        <end position="214"/>
    </location>
</feature>
<evidence type="ECO:0008006" key="4">
    <source>
        <dbReference type="Google" id="ProtNLM"/>
    </source>
</evidence>
<keyword evidence="1" id="KW-0472">Membrane</keyword>
<organism evidence="2 3">
    <name type="scientific">Paenibacillus gyeongsangnamensis</name>
    <dbReference type="NCBI Taxonomy" id="3388067"/>
    <lineage>
        <taxon>Bacteria</taxon>
        <taxon>Bacillati</taxon>
        <taxon>Bacillota</taxon>
        <taxon>Bacilli</taxon>
        <taxon>Bacillales</taxon>
        <taxon>Paenibacillaceae</taxon>
        <taxon>Paenibacillus</taxon>
    </lineage>
</organism>
<evidence type="ECO:0000256" key="1">
    <source>
        <dbReference type="SAM" id="Phobius"/>
    </source>
</evidence>
<keyword evidence="1" id="KW-0812">Transmembrane</keyword>
<dbReference type="RefSeq" id="WP_269881306.1">
    <property type="nucleotide sequence ID" value="NZ_JAQAGZ010000006.1"/>
</dbReference>
<protein>
    <recommendedName>
        <fullName evidence="4">Glycosyl transferase family 4</fullName>
    </recommendedName>
</protein>
<evidence type="ECO:0000313" key="2">
    <source>
        <dbReference type="EMBL" id="MCZ8512845.1"/>
    </source>
</evidence>
<comment type="caution">
    <text evidence="2">The sequence shown here is derived from an EMBL/GenBank/DDBJ whole genome shotgun (WGS) entry which is preliminary data.</text>
</comment>
<sequence>MLKAALLPAAGLLLYVTGYGLRFWVLSVLYSRGITDINYRGEPVATAGGLLVWLLAQLFLGGLMVWKLILGEGPPWDIVLFDMSLLLVTWASFADDRYGDKRIKGLSAHWNAWLSSGVPTTGWLKAGAVLGGALLVLPPDESLLGTVCGVLLPMLSANALNLLDLRPGRALKVFLVVSGALVLAAALCGEWFESDPRLLWLLPFIVGAMLLLPLDLKARVMLGDTGANLLGFGLGCAVLWSWGPAAEWGVLLVLILLHVWTWNRSLSQVIDGNAMLRWMDRLGRDGA</sequence>
<gene>
    <name evidence="2" type="ORF">O9H85_10540</name>
</gene>
<proteinExistence type="predicted"/>
<name>A0ABT4Q814_9BACL</name>
<feature type="transmembrane region" description="Helical" evidence="1">
    <location>
        <begin position="44"/>
        <end position="66"/>
    </location>
</feature>
<dbReference type="EMBL" id="JAQAGZ010000006">
    <property type="protein sequence ID" value="MCZ8512845.1"/>
    <property type="molecule type" value="Genomic_DNA"/>
</dbReference>
<dbReference type="Proteomes" id="UP001527882">
    <property type="component" value="Unassembled WGS sequence"/>
</dbReference>
<feature type="transmembrane region" description="Helical" evidence="1">
    <location>
        <begin position="226"/>
        <end position="242"/>
    </location>
</feature>
<feature type="transmembrane region" description="Helical" evidence="1">
    <location>
        <begin position="143"/>
        <end position="163"/>
    </location>
</feature>